<dbReference type="Gene3D" id="3.30.70.920">
    <property type="match status" value="1"/>
</dbReference>
<sequence length="329" mass="36074">MRESEVFDELDLKLLHALEVDGRAPFSRIAGVLGVSDQTVARRFRRLRAEAGLRIVGVRDTRRLGYDEWMLRLRCTPDGAEAIATALARRPDTAWVHLTSAGTEVVCMTVPRTPGDYDDLLFGKLLRTRKLVEITAHQLMHRFYGGRTGWIGKHRPLSDEQVAALAPAHADPAHADSAPARIIPEDEPLVAALKADGRVTYPELQRLTGRSESSVKRRVAALLGSGALYIDTEYDTARFGFTTAAMLWVTVAPGALDAVGRAMGEHPEIAHVSAITGSANLMASVLTRDTAELYAYLSGGLGALDGVRHVESAPYVRRFKELTYPRPLR</sequence>
<dbReference type="Pfam" id="PF01037">
    <property type="entry name" value="AsnC_trans_reg"/>
    <property type="match status" value="1"/>
</dbReference>
<keyword evidence="3" id="KW-0804">Transcription</keyword>
<dbReference type="Pfam" id="PF13404">
    <property type="entry name" value="HTH_AsnC-type"/>
    <property type="match status" value="1"/>
</dbReference>
<dbReference type="PROSITE" id="PS50956">
    <property type="entry name" value="HTH_ASNC_2"/>
    <property type="match status" value="1"/>
</dbReference>
<dbReference type="InterPro" id="IPR011008">
    <property type="entry name" value="Dimeric_a/b-barrel"/>
</dbReference>
<dbReference type="RefSeq" id="WP_359345158.1">
    <property type="nucleotide sequence ID" value="NZ_JBEYXV010000002.1"/>
</dbReference>
<dbReference type="InterPro" id="IPR036388">
    <property type="entry name" value="WH-like_DNA-bd_sf"/>
</dbReference>
<dbReference type="SUPFAM" id="SSF54909">
    <property type="entry name" value="Dimeric alpha+beta barrel"/>
    <property type="match status" value="1"/>
</dbReference>
<name>A0ABV3BGE9_9ACTN</name>
<organism evidence="5 6">
    <name type="scientific">Streptomyces atriruber</name>
    <dbReference type="NCBI Taxonomy" id="545121"/>
    <lineage>
        <taxon>Bacteria</taxon>
        <taxon>Bacillati</taxon>
        <taxon>Actinomycetota</taxon>
        <taxon>Actinomycetes</taxon>
        <taxon>Kitasatosporales</taxon>
        <taxon>Streptomycetaceae</taxon>
        <taxon>Streptomyces</taxon>
    </lineage>
</organism>
<keyword evidence="2" id="KW-0238">DNA-binding</keyword>
<dbReference type="Proteomes" id="UP001551176">
    <property type="component" value="Unassembled WGS sequence"/>
</dbReference>
<proteinExistence type="predicted"/>
<dbReference type="PANTHER" id="PTHR30154">
    <property type="entry name" value="LEUCINE-RESPONSIVE REGULATORY PROTEIN"/>
    <property type="match status" value="1"/>
</dbReference>
<keyword evidence="1" id="KW-0805">Transcription regulation</keyword>
<dbReference type="PRINTS" id="PR00033">
    <property type="entry name" value="HTHASNC"/>
</dbReference>
<protein>
    <submittedName>
        <fullName evidence="5">Lrp/AsnC family transcriptional regulator</fullName>
    </submittedName>
</protein>
<evidence type="ECO:0000313" key="5">
    <source>
        <dbReference type="EMBL" id="MEU6820081.1"/>
    </source>
</evidence>
<evidence type="ECO:0000259" key="4">
    <source>
        <dbReference type="PROSITE" id="PS50956"/>
    </source>
</evidence>
<dbReference type="InterPro" id="IPR011991">
    <property type="entry name" value="ArsR-like_HTH"/>
</dbReference>
<dbReference type="CDD" id="cd00090">
    <property type="entry name" value="HTH_ARSR"/>
    <property type="match status" value="1"/>
</dbReference>
<gene>
    <name evidence="5" type="ORF">ABZ921_05595</name>
</gene>
<dbReference type="SUPFAM" id="SSF46785">
    <property type="entry name" value="Winged helix' DNA-binding domain"/>
    <property type="match status" value="1"/>
</dbReference>
<dbReference type="InterPro" id="IPR019887">
    <property type="entry name" value="Tscrpt_reg_AsnC/Lrp_C"/>
</dbReference>
<dbReference type="PANTHER" id="PTHR30154:SF34">
    <property type="entry name" value="TRANSCRIPTIONAL REGULATOR AZLB"/>
    <property type="match status" value="1"/>
</dbReference>
<dbReference type="EMBL" id="JBEYXV010000002">
    <property type="protein sequence ID" value="MEU6820081.1"/>
    <property type="molecule type" value="Genomic_DNA"/>
</dbReference>
<keyword evidence="6" id="KW-1185">Reference proteome</keyword>
<dbReference type="Gene3D" id="1.10.10.10">
    <property type="entry name" value="Winged helix-like DNA-binding domain superfamily/Winged helix DNA-binding domain"/>
    <property type="match status" value="2"/>
</dbReference>
<evidence type="ECO:0000313" key="6">
    <source>
        <dbReference type="Proteomes" id="UP001551176"/>
    </source>
</evidence>
<reference evidence="5 6" key="1">
    <citation type="submission" date="2024-06" db="EMBL/GenBank/DDBJ databases">
        <title>The Natural Products Discovery Center: Release of the First 8490 Sequenced Strains for Exploring Actinobacteria Biosynthetic Diversity.</title>
        <authorList>
            <person name="Kalkreuter E."/>
            <person name="Kautsar S.A."/>
            <person name="Yang D."/>
            <person name="Bader C.D."/>
            <person name="Teijaro C.N."/>
            <person name="Fluegel L."/>
            <person name="Davis C.M."/>
            <person name="Simpson J.R."/>
            <person name="Lauterbach L."/>
            <person name="Steele A.D."/>
            <person name="Gui C."/>
            <person name="Meng S."/>
            <person name="Li G."/>
            <person name="Viehrig K."/>
            <person name="Ye F."/>
            <person name="Su P."/>
            <person name="Kiefer A.F."/>
            <person name="Nichols A."/>
            <person name="Cepeda A.J."/>
            <person name="Yan W."/>
            <person name="Fan B."/>
            <person name="Jiang Y."/>
            <person name="Adhikari A."/>
            <person name="Zheng C.-J."/>
            <person name="Schuster L."/>
            <person name="Cowan T.M."/>
            <person name="Smanski M.J."/>
            <person name="Chevrette M.G."/>
            <person name="De Carvalho L.P.S."/>
            <person name="Shen B."/>
        </authorList>
    </citation>
    <scope>NUCLEOTIDE SEQUENCE [LARGE SCALE GENOMIC DNA]</scope>
    <source>
        <strain evidence="5 6">NPDC046838</strain>
    </source>
</reference>
<dbReference type="InterPro" id="IPR036390">
    <property type="entry name" value="WH_DNA-bd_sf"/>
</dbReference>
<evidence type="ECO:0000256" key="3">
    <source>
        <dbReference type="ARBA" id="ARBA00023163"/>
    </source>
</evidence>
<evidence type="ECO:0000256" key="1">
    <source>
        <dbReference type="ARBA" id="ARBA00023015"/>
    </source>
</evidence>
<accession>A0ABV3BGE9</accession>
<dbReference type="InterPro" id="IPR019888">
    <property type="entry name" value="Tscrpt_reg_AsnC-like"/>
</dbReference>
<evidence type="ECO:0000256" key="2">
    <source>
        <dbReference type="ARBA" id="ARBA00023125"/>
    </source>
</evidence>
<dbReference type="InterPro" id="IPR000485">
    <property type="entry name" value="AsnC-type_HTH_dom"/>
</dbReference>
<feature type="domain" description="HTH asnC-type" evidence="4">
    <location>
        <begin position="7"/>
        <end position="67"/>
    </location>
</feature>
<dbReference type="SMART" id="SM00344">
    <property type="entry name" value="HTH_ASNC"/>
    <property type="match status" value="2"/>
</dbReference>
<comment type="caution">
    <text evidence="5">The sequence shown here is derived from an EMBL/GenBank/DDBJ whole genome shotgun (WGS) entry which is preliminary data.</text>
</comment>